<organism evidence="1">
    <name type="scientific">Rhizophora mucronata</name>
    <name type="common">Asiatic mangrove</name>
    <dbReference type="NCBI Taxonomy" id="61149"/>
    <lineage>
        <taxon>Eukaryota</taxon>
        <taxon>Viridiplantae</taxon>
        <taxon>Streptophyta</taxon>
        <taxon>Embryophyta</taxon>
        <taxon>Tracheophyta</taxon>
        <taxon>Spermatophyta</taxon>
        <taxon>Magnoliopsida</taxon>
        <taxon>eudicotyledons</taxon>
        <taxon>Gunneridae</taxon>
        <taxon>Pentapetalae</taxon>
        <taxon>rosids</taxon>
        <taxon>fabids</taxon>
        <taxon>Malpighiales</taxon>
        <taxon>Rhizophoraceae</taxon>
        <taxon>Rhizophora</taxon>
    </lineage>
</organism>
<evidence type="ECO:0000313" key="1">
    <source>
        <dbReference type="EMBL" id="MBX06946.1"/>
    </source>
</evidence>
<protein>
    <submittedName>
        <fullName evidence="1">Uncharacterized protein</fullName>
    </submittedName>
</protein>
<dbReference type="EMBL" id="GGEC01026462">
    <property type="protein sequence ID" value="MBX06946.1"/>
    <property type="molecule type" value="Transcribed_RNA"/>
</dbReference>
<sequence>MHSHQMCQRKQVAFSFIYKTSQYNHKNKRPKVQKRIQIKR</sequence>
<accession>A0A2P2KML1</accession>
<name>A0A2P2KML1_RHIMU</name>
<dbReference type="AlphaFoldDB" id="A0A2P2KML1"/>
<reference evidence="1" key="1">
    <citation type="submission" date="2018-02" db="EMBL/GenBank/DDBJ databases">
        <title>Rhizophora mucronata_Transcriptome.</title>
        <authorList>
            <person name="Meera S.P."/>
            <person name="Sreeshan A."/>
            <person name="Augustine A."/>
        </authorList>
    </citation>
    <scope>NUCLEOTIDE SEQUENCE</scope>
    <source>
        <tissue evidence="1">Leaf</tissue>
    </source>
</reference>
<proteinExistence type="predicted"/>